<comment type="caution">
    <text evidence="2">The sequence shown here is derived from an EMBL/GenBank/DDBJ whole genome shotgun (WGS) entry which is preliminary data.</text>
</comment>
<dbReference type="Proteomes" id="UP000739538">
    <property type="component" value="Unassembled WGS sequence"/>
</dbReference>
<dbReference type="PROSITE" id="PS51833">
    <property type="entry name" value="HDOD"/>
    <property type="match status" value="1"/>
</dbReference>
<dbReference type="Pfam" id="PF08668">
    <property type="entry name" value="HDOD"/>
    <property type="match status" value="1"/>
</dbReference>
<evidence type="ECO:0000313" key="2">
    <source>
        <dbReference type="EMBL" id="MCA9757071.1"/>
    </source>
</evidence>
<gene>
    <name evidence="2" type="ORF">KDA27_14800</name>
</gene>
<sequence length="310" mass="33789">MEGATARQPSSSEAVIRTLLERKIEEGDLQLPVLSTVVTEVMELTRSDESSAGQLSDIIHRDQTLAGHVLRVSNSPLYLPNMPIVSLQQAISRLGLRIIGEVAIALSVKEIAFDVPGYEDEVKYLWRHAAAAGGFAREIARHLRTSVESALLCGLLQNVGKPVLLQLVRETAEQLGEEVDKDTTLHIVEDYHTLVGSRMAGAWGLPEVVATTVHFHHDPASAPKYQDETRITGLSDVLAHHLLGVDPSVMYGRSPGLALLESPTGAAIEELSFRLVDEHPDFAELGMYPEDVAALLGRADQIRETVEIFG</sequence>
<dbReference type="EMBL" id="JAGQHS010000080">
    <property type="protein sequence ID" value="MCA9757071.1"/>
    <property type="molecule type" value="Genomic_DNA"/>
</dbReference>
<dbReference type="InterPro" id="IPR013976">
    <property type="entry name" value="HDOD"/>
</dbReference>
<name>A0A956SE49_UNCEI</name>
<dbReference type="Gene3D" id="1.10.3210.10">
    <property type="entry name" value="Hypothetical protein af1432"/>
    <property type="match status" value="1"/>
</dbReference>
<evidence type="ECO:0000259" key="1">
    <source>
        <dbReference type="PROSITE" id="PS51833"/>
    </source>
</evidence>
<reference evidence="2" key="1">
    <citation type="submission" date="2020-04" db="EMBL/GenBank/DDBJ databases">
        <authorList>
            <person name="Zhang T."/>
        </authorList>
    </citation>
    <scope>NUCLEOTIDE SEQUENCE</scope>
    <source>
        <strain evidence="2">HKST-UBA02</strain>
    </source>
</reference>
<feature type="domain" description="HDOD" evidence="1">
    <location>
        <begin position="31"/>
        <end position="219"/>
    </location>
</feature>
<dbReference type="PANTHER" id="PTHR33525:SF3">
    <property type="entry name" value="RIBONUCLEASE Y"/>
    <property type="match status" value="1"/>
</dbReference>
<protein>
    <submittedName>
        <fullName evidence="2">HDOD domain-containing protein</fullName>
    </submittedName>
</protein>
<accession>A0A956SE49</accession>
<reference evidence="2" key="2">
    <citation type="journal article" date="2021" name="Microbiome">
        <title>Successional dynamics and alternative stable states in a saline activated sludge microbial community over 9 years.</title>
        <authorList>
            <person name="Wang Y."/>
            <person name="Ye J."/>
            <person name="Ju F."/>
            <person name="Liu L."/>
            <person name="Boyd J.A."/>
            <person name="Deng Y."/>
            <person name="Parks D.H."/>
            <person name="Jiang X."/>
            <person name="Yin X."/>
            <person name="Woodcroft B.J."/>
            <person name="Tyson G.W."/>
            <person name="Hugenholtz P."/>
            <person name="Polz M.F."/>
            <person name="Zhang T."/>
        </authorList>
    </citation>
    <scope>NUCLEOTIDE SEQUENCE</scope>
    <source>
        <strain evidence="2">HKST-UBA02</strain>
    </source>
</reference>
<evidence type="ECO:0000313" key="3">
    <source>
        <dbReference type="Proteomes" id="UP000739538"/>
    </source>
</evidence>
<proteinExistence type="predicted"/>
<dbReference type="AlphaFoldDB" id="A0A956SE49"/>
<organism evidence="2 3">
    <name type="scientific">Eiseniibacteriota bacterium</name>
    <dbReference type="NCBI Taxonomy" id="2212470"/>
    <lineage>
        <taxon>Bacteria</taxon>
        <taxon>Candidatus Eiseniibacteriota</taxon>
    </lineage>
</organism>
<dbReference type="PANTHER" id="PTHR33525">
    <property type="match status" value="1"/>
</dbReference>
<dbReference type="InterPro" id="IPR052340">
    <property type="entry name" value="RNase_Y/CdgJ"/>
</dbReference>
<dbReference type="SUPFAM" id="SSF109604">
    <property type="entry name" value="HD-domain/PDEase-like"/>
    <property type="match status" value="1"/>
</dbReference>